<dbReference type="InterPro" id="IPR050259">
    <property type="entry name" value="SDR"/>
</dbReference>
<dbReference type="PANTHER" id="PTHR42879">
    <property type="entry name" value="3-OXOACYL-(ACYL-CARRIER-PROTEIN) REDUCTASE"/>
    <property type="match status" value="1"/>
</dbReference>
<dbReference type="InterPro" id="IPR036291">
    <property type="entry name" value="NAD(P)-bd_dom_sf"/>
</dbReference>
<reference evidence="2 3" key="1">
    <citation type="submission" date="2023-08" db="EMBL/GenBank/DDBJ databases">
        <title>Whole genome sequencing of Enterococcus.</title>
        <authorList>
            <person name="Kaptchouang Tchatchouang C.D."/>
            <person name="Ateba C.N."/>
        </authorList>
    </citation>
    <scope>NUCLEOTIDE SEQUENCE [LARGE SCALE GENOMIC DNA]</scope>
    <source>
        <strain evidence="2 3">ENT3_CNKT_NWU</strain>
    </source>
</reference>
<dbReference type="EMBL" id="JAVBZS010000048">
    <property type="protein sequence ID" value="MDP8590726.1"/>
    <property type="molecule type" value="Genomic_DNA"/>
</dbReference>
<organism evidence="2 3">
    <name type="scientific">Enterococcus lactis</name>
    <dbReference type="NCBI Taxonomy" id="357441"/>
    <lineage>
        <taxon>Bacteria</taxon>
        <taxon>Bacillati</taxon>
        <taxon>Bacillota</taxon>
        <taxon>Bacilli</taxon>
        <taxon>Lactobacillales</taxon>
        <taxon>Enterococcaceae</taxon>
        <taxon>Enterococcus</taxon>
    </lineage>
</organism>
<sequence>MDVKGKNVFITGSTRGIGKAMALAFAKAGANIILNGRGEIPKEKIEEIEAFGVKCVGVSGDISDYEKAGQMIKESEEKLGSIHVLVNNAGITNDKLVMRMDAEDFKKCLD</sequence>
<dbReference type="PANTHER" id="PTHR42879:SF2">
    <property type="entry name" value="3-OXOACYL-[ACYL-CARRIER-PROTEIN] REDUCTASE FABG"/>
    <property type="match status" value="1"/>
</dbReference>
<comment type="similarity">
    <text evidence="1">Belongs to the short-chain dehydrogenases/reductases (SDR) family.</text>
</comment>
<dbReference type="Proteomes" id="UP001238215">
    <property type="component" value="Unassembled WGS sequence"/>
</dbReference>
<dbReference type="PRINTS" id="PR00081">
    <property type="entry name" value="GDHRDH"/>
</dbReference>
<protein>
    <submittedName>
        <fullName evidence="2">SDR family NAD(P)-dependent oxidoreductase</fullName>
    </submittedName>
</protein>
<evidence type="ECO:0000313" key="3">
    <source>
        <dbReference type="Proteomes" id="UP001238215"/>
    </source>
</evidence>
<keyword evidence="3" id="KW-1185">Reference proteome</keyword>
<dbReference type="Gene3D" id="3.40.50.720">
    <property type="entry name" value="NAD(P)-binding Rossmann-like Domain"/>
    <property type="match status" value="1"/>
</dbReference>
<evidence type="ECO:0000256" key="1">
    <source>
        <dbReference type="ARBA" id="ARBA00006484"/>
    </source>
</evidence>
<evidence type="ECO:0000313" key="2">
    <source>
        <dbReference type="EMBL" id="MDP8590726.1"/>
    </source>
</evidence>
<dbReference type="Pfam" id="PF00106">
    <property type="entry name" value="adh_short"/>
    <property type="match status" value="1"/>
</dbReference>
<dbReference type="AlphaFoldDB" id="A0AAJ1WCT6"/>
<dbReference type="RefSeq" id="WP_306403246.1">
    <property type="nucleotide sequence ID" value="NZ_JAVBZS010000048.1"/>
</dbReference>
<feature type="non-terminal residue" evidence="2">
    <location>
        <position position="110"/>
    </location>
</feature>
<gene>
    <name evidence="2" type="ORF">RAN64_12045</name>
</gene>
<accession>A0AAJ1WCT6</accession>
<proteinExistence type="inferred from homology"/>
<dbReference type="SUPFAM" id="SSF51735">
    <property type="entry name" value="NAD(P)-binding Rossmann-fold domains"/>
    <property type="match status" value="1"/>
</dbReference>
<comment type="caution">
    <text evidence="2">The sequence shown here is derived from an EMBL/GenBank/DDBJ whole genome shotgun (WGS) entry which is preliminary data.</text>
</comment>
<dbReference type="InterPro" id="IPR002347">
    <property type="entry name" value="SDR_fam"/>
</dbReference>
<name>A0AAJ1WCT6_9ENTE</name>